<keyword evidence="1" id="KW-0732">Signal</keyword>
<dbReference type="Proteomes" id="UP001217918">
    <property type="component" value="Unassembled WGS sequence"/>
</dbReference>
<protein>
    <recommendedName>
        <fullName evidence="2">GH16 domain-containing protein</fullName>
    </recommendedName>
</protein>
<dbReference type="SUPFAM" id="SSF49899">
    <property type="entry name" value="Concanavalin A-like lectins/glucanases"/>
    <property type="match status" value="1"/>
</dbReference>
<feature type="domain" description="GH16" evidence="2">
    <location>
        <begin position="28"/>
        <end position="301"/>
    </location>
</feature>
<reference evidence="3" key="1">
    <citation type="journal article" date="2023" name="Mol. Plant Microbe Interact.">
        <title>Elucidating the Obligate Nature and Biological Capacity of an Invasive Fungal Corn Pathogen.</title>
        <authorList>
            <person name="MacCready J.S."/>
            <person name="Roggenkamp E.M."/>
            <person name="Gdanetz K."/>
            <person name="Chilvers M.I."/>
        </authorList>
    </citation>
    <scope>NUCLEOTIDE SEQUENCE</scope>
    <source>
        <strain evidence="3">PM02</strain>
    </source>
</reference>
<dbReference type="Pfam" id="PF26113">
    <property type="entry name" value="GH16_XgeA"/>
    <property type="match status" value="1"/>
</dbReference>
<keyword evidence="4" id="KW-1185">Reference proteome</keyword>
<proteinExistence type="predicted"/>
<dbReference type="Gene3D" id="2.60.120.200">
    <property type="match status" value="1"/>
</dbReference>
<evidence type="ECO:0000313" key="4">
    <source>
        <dbReference type="Proteomes" id="UP001217918"/>
    </source>
</evidence>
<dbReference type="EMBL" id="JAQQPM010000001">
    <property type="protein sequence ID" value="KAK2067104.1"/>
    <property type="molecule type" value="Genomic_DNA"/>
</dbReference>
<dbReference type="AlphaFoldDB" id="A0AAD9HY54"/>
<evidence type="ECO:0000313" key="3">
    <source>
        <dbReference type="EMBL" id="KAK2067104.1"/>
    </source>
</evidence>
<dbReference type="PANTHER" id="PTHR10963:SF60">
    <property type="entry name" value="GRAM-NEGATIVE BACTERIA-BINDING PROTEIN 1-RELATED"/>
    <property type="match status" value="1"/>
</dbReference>
<dbReference type="GO" id="GO:0004553">
    <property type="term" value="F:hydrolase activity, hydrolyzing O-glycosyl compounds"/>
    <property type="evidence" value="ECO:0007669"/>
    <property type="project" value="InterPro"/>
</dbReference>
<sequence length="365" mass="39256">MLPNTHRPPSLLFCFLLLLLLSQPRSTTAWAPPTYPGYTLIWTDAFTGAGGTLPRADTWDLVTGNLGVNGELETYQASPRNVQHSGGGTLQLVPWRDGGAAGGWTSGRVESLYTFAPRGGARTRAEAAVRFGSHAPARKQGLWPAFWLLGQALRQPGGTWPACGEIDVLETVDGRLTGYGTAHCGLYPGGVCDEPAGLQGAVAVPDQAWHAWRVEWDRTPVAGWSAETITWSLDGQPFHHITGAAVGDSAAWASLCHSPLYFILNLAVGGAWPGYPNNTTLDGYGSMMEVAYVAHYQTRSGAWRQKNDGIGALYCSPWPSCTSDITATLARVMAVRDIIMHIPSTLQKRPWRGLGIPSIPNSHAK</sequence>
<comment type="caution">
    <text evidence="3">The sequence shown here is derived from an EMBL/GenBank/DDBJ whole genome shotgun (WGS) entry which is preliminary data.</text>
</comment>
<accession>A0AAD9HY54</accession>
<organism evidence="3 4">
    <name type="scientific">Phyllachora maydis</name>
    <dbReference type="NCBI Taxonomy" id="1825666"/>
    <lineage>
        <taxon>Eukaryota</taxon>
        <taxon>Fungi</taxon>
        <taxon>Dikarya</taxon>
        <taxon>Ascomycota</taxon>
        <taxon>Pezizomycotina</taxon>
        <taxon>Sordariomycetes</taxon>
        <taxon>Sordariomycetidae</taxon>
        <taxon>Phyllachorales</taxon>
        <taxon>Phyllachoraceae</taxon>
        <taxon>Phyllachora</taxon>
    </lineage>
</organism>
<dbReference type="InterPro" id="IPR013320">
    <property type="entry name" value="ConA-like_dom_sf"/>
</dbReference>
<dbReference type="PROSITE" id="PS51762">
    <property type="entry name" value="GH16_2"/>
    <property type="match status" value="1"/>
</dbReference>
<feature type="signal peptide" evidence="1">
    <location>
        <begin position="1"/>
        <end position="29"/>
    </location>
</feature>
<dbReference type="PANTHER" id="PTHR10963">
    <property type="entry name" value="GLYCOSYL HYDROLASE-RELATED"/>
    <property type="match status" value="1"/>
</dbReference>
<dbReference type="InterPro" id="IPR000757">
    <property type="entry name" value="Beta-glucanase-like"/>
</dbReference>
<dbReference type="GO" id="GO:0005975">
    <property type="term" value="P:carbohydrate metabolic process"/>
    <property type="evidence" value="ECO:0007669"/>
    <property type="project" value="InterPro"/>
</dbReference>
<name>A0AAD9HY54_9PEZI</name>
<gene>
    <name evidence="3" type="ORF">P8C59_000867</name>
</gene>
<feature type="chain" id="PRO_5041950561" description="GH16 domain-containing protein" evidence="1">
    <location>
        <begin position="30"/>
        <end position="365"/>
    </location>
</feature>
<evidence type="ECO:0000259" key="2">
    <source>
        <dbReference type="PROSITE" id="PS51762"/>
    </source>
</evidence>
<dbReference type="CDD" id="cd02182">
    <property type="entry name" value="GH16_Strep_laminarinase_like"/>
    <property type="match status" value="1"/>
</dbReference>
<evidence type="ECO:0000256" key="1">
    <source>
        <dbReference type="SAM" id="SignalP"/>
    </source>
</evidence>
<dbReference type="InterPro" id="IPR050546">
    <property type="entry name" value="Glycosyl_Hydrlase_16"/>
</dbReference>